<proteinExistence type="predicted"/>
<reference evidence="3" key="1">
    <citation type="journal article" date="2014" name="Proc. Natl. Acad. Sci. U.S.A.">
        <title>Extensive sampling of basidiomycete genomes demonstrates inadequacy of the white-rot/brown-rot paradigm for wood decay fungi.</title>
        <authorList>
            <person name="Riley R."/>
            <person name="Salamov A.A."/>
            <person name="Brown D.W."/>
            <person name="Nagy L.G."/>
            <person name="Floudas D."/>
            <person name="Held B.W."/>
            <person name="Levasseur A."/>
            <person name="Lombard V."/>
            <person name="Morin E."/>
            <person name="Otillar R."/>
            <person name="Lindquist E.A."/>
            <person name="Sun H."/>
            <person name="LaButti K.M."/>
            <person name="Schmutz J."/>
            <person name="Jabbour D."/>
            <person name="Luo H."/>
            <person name="Baker S.E."/>
            <person name="Pisabarro A.G."/>
            <person name="Walton J.D."/>
            <person name="Blanchette R.A."/>
            <person name="Henrissat B."/>
            <person name="Martin F."/>
            <person name="Cullen D."/>
            <person name="Hibbett D.S."/>
            <person name="Grigoriev I.V."/>
        </authorList>
    </citation>
    <scope>NUCLEOTIDE SEQUENCE [LARGE SCALE GENOMIC DNA]</scope>
    <source>
        <strain evidence="3">PC15</strain>
    </source>
</reference>
<evidence type="ECO:0000313" key="2">
    <source>
        <dbReference type="EMBL" id="KDQ22203.1"/>
    </source>
</evidence>
<dbReference type="HOGENOM" id="CLU_521858_0_0_1"/>
<feature type="compositionally biased region" description="Low complexity" evidence="1">
    <location>
        <begin position="231"/>
        <end position="242"/>
    </location>
</feature>
<gene>
    <name evidence="2" type="ORF">PLEOSDRAFT_1086926</name>
</gene>
<sequence>MTWVVPMGVGSVYGWSPMRGNRALGIAQLCYTFVQQVIVITKHGMPCRLQLHPWTFPSITMPGVLANAGVHIVNYPVGVIFPGHEKDKQRGITAASTVHIDSILEHLSPSAAQQIRFELIPDAVVKRYADKHGKLPVIINAAPQPQSKFVQGSRLLADSSVDDQGPWQLKPRDQEDSPNFVESVDKDGPSKARTRIRKHKERAPPICFLVVIPTPRKRMPDATSTPRPIIKATSKSKSQAAAPTEAGSLKDTAPVPAPTGPPRKALKATAPAEAGSSKDAAPIAPVPTPSGPLKKATPAASTSKAEKLSKAAVHAEVPDPKAPRAVAARPTTEATNPSDVGPKAAPLATSKADSAPNAASQVEPGLKPISGSKGKAKAHQRSSSKDDAKATNTATTYEAENPLIILPTAVTTVMMSILGTSESASMQTRHIAVLTPHMAVNVVMSALTAPVDAPSSNTKMSQIAAPTPHAAANVATSPMTAAPLSYHMKTSQTAAPMVIHQTTIQERVTSTLKIGGTTTMIV</sequence>
<dbReference type="EMBL" id="KL198014">
    <property type="protein sequence ID" value="KDQ22203.1"/>
    <property type="molecule type" value="Genomic_DNA"/>
</dbReference>
<feature type="region of interest" description="Disordered" evidence="1">
    <location>
        <begin position="217"/>
        <end position="394"/>
    </location>
</feature>
<organism evidence="2 3">
    <name type="scientific">Pleurotus ostreatus (strain PC15)</name>
    <name type="common">Oyster mushroom</name>
    <dbReference type="NCBI Taxonomy" id="1137138"/>
    <lineage>
        <taxon>Eukaryota</taxon>
        <taxon>Fungi</taxon>
        <taxon>Dikarya</taxon>
        <taxon>Basidiomycota</taxon>
        <taxon>Agaricomycotina</taxon>
        <taxon>Agaricomycetes</taxon>
        <taxon>Agaricomycetidae</taxon>
        <taxon>Agaricales</taxon>
        <taxon>Pleurotineae</taxon>
        <taxon>Pleurotaceae</taxon>
        <taxon>Pleurotus</taxon>
    </lineage>
</organism>
<name>A0A067N2F6_PLEO1</name>
<protein>
    <submittedName>
        <fullName evidence="2">Uncharacterized protein</fullName>
    </submittedName>
</protein>
<accession>A0A067N2F6</accession>
<evidence type="ECO:0000256" key="1">
    <source>
        <dbReference type="SAM" id="MobiDB-lite"/>
    </source>
</evidence>
<dbReference type="InParanoid" id="A0A067N2F6"/>
<dbReference type="Proteomes" id="UP000027073">
    <property type="component" value="Unassembled WGS sequence"/>
</dbReference>
<evidence type="ECO:0000313" key="3">
    <source>
        <dbReference type="Proteomes" id="UP000027073"/>
    </source>
</evidence>
<feature type="region of interest" description="Disordered" evidence="1">
    <location>
        <begin position="160"/>
        <end position="199"/>
    </location>
</feature>
<feature type="compositionally biased region" description="Low complexity" evidence="1">
    <location>
        <begin position="294"/>
        <end position="303"/>
    </location>
</feature>
<dbReference type="AlphaFoldDB" id="A0A067N2F6"/>
<dbReference type="VEuPathDB" id="FungiDB:PLEOSDRAFT_1086926"/>
<dbReference type="STRING" id="1137138.A0A067N2F6"/>